<dbReference type="Proteomes" id="UP000885863">
    <property type="component" value="Unassembled WGS sequence"/>
</dbReference>
<organism evidence="2">
    <name type="scientific">Candidatus Syntropharchaeum butanivorans</name>
    <dbReference type="NCBI Taxonomy" id="1839936"/>
    <lineage>
        <taxon>Archaea</taxon>
        <taxon>Methanobacteriati</taxon>
        <taxon>Methanobacteriota</taxon>
        <taxon>Stenosarchaea group</taxon>
        <taxon>Methanomicrobia</taxon>
        <taxon>Methanosarcinales</taxon>
        <taxon>ANME-2 cluster</taxon>
        <taxon>Candidatus Syntropharchaeum</taxon>
    </lineage>
</organism>
<reference evidence="2" key="1">
    <citation type="journal article" date="2020" name="mSystems">
        <title>Genome- and Community-Level Interaction Insights into Carbon Utilization and Element Cycling Functions of Hydrothermarchaeota in Hydrothermal Sediment.</title>
        <authorList>
            <person name="Zhou Z."/>
            <person name="Liu Y."/>
            <person name="Xu W."/>
            <person name="Pan J."/>
            <person name="Luo Z.H."/>
            <person name="Li M."/>
        </authorList>
    </citation>
    <scope>NUCLEOTIDE SEQUENCE [LARGE SCALE GENOMIC DNA]</scope>
    <source>
        <strain evidence="2">HyVt-185</strain>
    </source>
</reference>
<feature type="coiled-coil region" evidence="1">
    <location>
        <begin position="53"/>
        <end position="80"/>
    </location>
</feature>
<evidence type="ECO:0000313" key="2">
    <source>
        <dbReference type="EMBL" id="HDM35651.1"/>
    </source>
</evidence>
<gene>
    <name evidence="2" type="ORF">ENG09_00155</name>
</gene>
<evidence type="ECO:0000256" key="1">
    <source>
        <dbReference type="SAM" id="Coils"/>
    </source>
</evidence>
<dbReference type="AlphaFoldDB" id="A0A7C0X204"/>
<keyword evidence="1" id="KW-0175">Coiled coil</keyword>
<accession>A0A7C0X204</accession>
<proteinExistence type="predicted"/>
<dbReference type="EMBL" id="DQZR01000007">
    <property type="protein sequence ID" value="HDM35651.1"/>
    <property type="molecule type" value="Genomic_DNA"/>
</dbReference>
<protein>
    <submittedName>
        <fullName evidence="2">Uncharacterized protein</fullName>
    </submittedName>
</protein>
<sequence>MKYTAVVDWHWGKTGNPDAVILEVDEENDYKICDAYSLTDQEWRDPGDVDLWLEEEVRLFDSFEEALEATEAEMEEEDEEVWMVCELGHPDGQGKFCIGRCKDPCPHCLVHGSNLTEEEAFSLLEELEKEVEK</sequence>
<comment type="caution">
    <text evidence="2">The sequence shown here is derived from an EMBL/GenBank/DDBJ whole genome shotgun (WGS) entry which is preliminary data.</text>
</comment>
<name>A0A7C0X204_9EURY</name>